<proteinExistence type="predicted"/>
<dbReference type="InterPro" id="IPR050976">
    <property type="entry name" value="Snaclec"/>
</dbReference>
<feature type="domain" description="C-type lectin" evidence="3">
    <location>
        <begin position="29"/>
        <end position="135"/>
    </location>
</feature>
<dbReference type="SMART" id="SM00034">
    <property type="entry name" value="CLECT"/>
    <property type="match status" value="3"/>
</dbReference>
<gene>
    <name evidence="4" type="ORF">MSPICULIGERA_LOCUS15496</name>
</gene>
<evidence type="ECO:0000256" key="1">
    <source>
        <dbReference type="ARBA" id="ARBA00023157"/>
    </source>
</evidence>
<keyword evidence="1" id="KW-1015">Disulfide bond</keyword>
<dbReference type="PANTHER" id="PTHR22991:SF40">
    <property type="entry name" value="PROTEIN CBG13490"/>
    <property type="match status" value="1"/>
</dbReference>
<evidence type="ECO:0000313" key="4">
    <source>
        <dbReference type="EMBL" id="CAJ0577218.1"/>
    </source>
</evidence>
<dbReference type="PROSITE" id="PS50041">
    <property type="entry name" value="C_TYPE_LECTIN_2"/>
    <property type="match status" value="3"/>
</dbReference>
<dbReference type="Gene3D" id="3.10.100.10">
    <property type="entry name" value="Mannose-Binding Protein A, subunit A"/>
    <property type="match status" value="3"/>
</dbReference>
<feature type="non-terminal residue" evidence="4">
    <location>
        <position position="1"/>
    </location>
</feature>
<comment type="caution">
    <text evidence="4">The sequence shown here is derived from an EMBL/GenBank/DDBJ whole genome shotgun (WGS) entry which is preliminary data.</text>
</comment>
<dbReference type="EMBL" id="CATQJA010002648">
    <property type="protein sequence ID" value="CAJ0577218.1"/>
    <property type="molecule type" value="Genomic_DNA"/>
</dbReference>
<dbReference type="SUPFAM" id="SSF56436">
    <property type="entry name" value="C-type lectin-like"/>
    <property type="match status" value="3"/>
</dbReference>
<dbReference type="InterPro" id="IPR001304">
    <property type="entry name" value="C-type_lectin-like"/>
</dbReference>
<reference evidence="4" key="1">
    <citation type="submission" date="2023-06" db="EMBL/GenBank/DDBJ databases">
        <authorList>
            <person name="Delattre M."/>
        </authorList>
    </citation>
    <scope>NUCLEOTIDE SEQUENCE</scope>
    <source>
        <strain evidence="4">AF72</strain>
    </source>
</reference>
<evidence type="ECO:0000259" key="3">
    <source>
        <dbReference type="PROSITE" id="PS50041"/>
    </source>
</evidence>
<feature type="chain" id="PRO_5041467119" description="C-type lectin domain-containing protein" evidence="2">
    <location>
        <begin position="19"/>
        <end position="556"/>
    </location>
</feature>
<feature type="signal peptide" evidence="2">
    <location>
        <begin position="1"/>
        <end position="18"/>
    </location>
</feature>
<organism evidence="4 5">
    <name type="scientific">Mesorhabditis spiculigera</name>
    <dbReference type="NCBI Taxonomy" id="96644"/>
    <lineage>
        <taxon>Eukaryota</taxon>
        <taxon>Metazoa</taxon>
        <taxon>Ecdysozoa</taxon>
        <taxon>Nematoda</taxon>
        <taxon>Chromadorea</taxon>
        <taxon>Rhabditida</taxon>
        <taxon>Rhabditina</taxon>
        <taxon>Rhabditomorpha</taxon>
        <taxon>Rhabditoidea</taxon>
        <taxon>Rhabditidae</taxon>
        <taxon>Mesorhabditinae</taxon>
        <taxon>Mesorhabditis</taxon>
    </lineage>
</organism>
<feature type="domain" description="C-type lectin" evidence="3">
    <location>
        <begin position="434"/>
        <end position="552"/>
    </location>
</feature>
<feature type="domain" description="C-type lectin" evidence="3">
    <location>
        <begin position="158"/>
        <end position="274"/>
    </location>
</feature>
<dbReference type="PROSITE" id="PS51257">
    <property type="entry name" value="PROKAR_LIPOPROTEIN"/>
    <property type="match status" value="1"/>
</dbReference>
<dbReference type="AlphaFoldDB" id="A0AA36G990"/>
<dbReference type="InterPro" id="IPR016186">
    <property type="entry name" value="C-type_lectin-like/link_sf"/>
</dbReference>
<dbReference type="InterPro" id="IPR000859">
    <property type="entry name" value="CUB_dom"/>
</dbReference>
<dbReference type="PANTHER" id="PTHR22991">
    <property type="entry name" value="PROTEIN CBG13490"/>
    <property type="match status" value="1"/>
</dbReference>
<dbReference type="InterPro" id="IPR016187">
    <property type="entry name" value="CTDL_fold"/>
</dbReference>
<dbReference type="Gene3D" id="2.60.120.290">
    <property type="entry name" value="Spermadhesin, CUB domain"/>
    <property type="match status" value="1"/>
</dbReference>
<keyword evidence="2" id="KW-0732">Signal</keyword>
<keyword evidence="5" id="KW-1185">Reference proteome</keyword>
<evidence type="ECO:0000313" key="5">
    <source>
        <dbReference type="Proteomes" id="UP001177023"/>
    </source>
</evidence>
<protein>
    <recommendedName>
        <fullName evidence="3">C-type lectin domain-containing protein</fullName>
    </recommendedName>
</protein>
<dbReference type="CDD" id="cd00037">
    <property type="entry name" value="CLECT"/>
    <property type="match status" value="3"/>
</dbReference>
<dbReference type="SUPFAM" id="SSF49854">
    <property type="entry name" value="Spermadhesin, CUB domain"/>
    <property type="match status" value="1"/>
</dbReference>
<evidence type="ECO:0000256" key="2">
    <source>
        <dbReference type="SAM" id="SignalP"/>
    </source>
</evidence>
<name>A0AA36G990_9BILA</name>
<dbReference type="Pfam" id="PF00059">
    <property type="entry name" value="Lectin_C"/>
    <property type="match status" value="3"/>
</dbReference>
<sequence>MKPLTWSYFLALIPVAISACKNADYTQLVSGKCYKLYPDFTKFDEAQQRCVAEGTRLAEILGYEENQALGTWLKGQQAEDAWIGLKSDVNKVLEWTDGFRANYTNIGDPNSVQAGQCFVIDGDGKYYWEGTHCDKYSTLPLCEEMAQEELTCGDYDETEGHCYKVHNERLKFWDAEDVCQREGGHLPSIHNLMENYMIFNELQLGGQQQTLAWVGLNLNFSMRWTDGTAFDYNNIANINITQDERCYAMSLVSFLAQKQWVAEECGTSFSFVCQRPKSVNPVTSAPPTLPPSQCNPNEFHGAAGAIFSPNYPNHFDGADCYLQIYGSSAAVNLDVPKISATNDWSISLYAGEKADESRLIHRIFDQIEALQYSSPVSTMLIHFQSQSPNFGSHFRMDWTSTQTPLYSLGNLSWTGSTYPPNNHKCEQHWIYDDVRDICIGITNGAKYDYSQAVCTQNGANLLSVHSQAEEENILGILNNDYYPNGYQLWLGAQYSGGAWRWADGTNLVFTDFIDGDSSNRYGNCLTVQYNYATGKRGWKGVDCTMVVPGICYKRPN</sequence>
<dbReference type="InterPro" id="IPR035914">
    <property type="entry name" value="Sperma_CUB_dom_sf"/>
</dbReference>
<dbReference type="SMART" id="SM00042">
    <property type="entry name" value="CUB"/>
    <property type="match status" value="1"/>
</dbReference>
<accession>A0AA36G990</accession>
<dbReference type="Proteomes" id="UP001177023">
    <property type="component" value="Unassembled WGS sequence"/>
</dbReference>